<dbReference type="Proteomes" id="UP000032142">
    <property type="component" value="Unassembled WGS sequence"/>
</dbReference>
<keyword evidence="3" id="KW-1185">Reference proteome</keyword>
<feature type="transmembrane region" description="Helical" evidence="1">
    <location>
        <begin position="47"/>
        <end position="73"/>
    </location>
</feature>
<keyword evidence="1" id="KW-1133">Transmembrane helix</keyword>
<keyword evidence="1" id="KW-0812">Transmembrane</keyword>
<proteinExistence type="predicted"/>
<evidence type="ECO:0000256" key="1">
    <source>
        <dbReference type="SAM" id="Phobius"/>
    </source>
</evidence>
<protein>
    <recommendedName>
        <fullName evidence="4">Transmembrane protein</fullName>
    </recommendedName>
</protein>
<evidence type="ECO:0000313" key="2">
    <source>
        <dbReference type="EMBL" id="KHG17318.1"/>
    </source>
</evidence>
<accession>A0A0B0NS51</accession>
<sequence length="75" mass="8831">MGWIQFNVVGVDLNVIMVYGGVLWDNNGLIFGFIFWLIYYGGVGKEVAVLVFVVFWKELVFLFLGMQFNYYFWID</sequence>
<dbReference type="AlphaFoldDB" id="A0A0B0NS51"/>
<gene>
    <name evidence="2" type="ORF">F383_03421</name>
</gene>
<dbReference type="EMBL" id="KN408023">
    <property type="protein sequence ID" value="KHG17318.1"/>
    <property type="molecule type" value="Genomic_DNA"/>
</dbReference>
<organism evidence="2 3">
    <name type="scientific">Gossypium arboreum</name>
    <name type="common">Tree cotton</name>
    <name type="synonym">Gossypium nanking</name>
    <dbReference type="NCBI Taxonomy" id="29729"/>
    <lineage>
        <taxon>Eukaryota</taxon>
        <taxon>Viridiplantae</taxon>
        <taxon>Streptophyta</taxon>
        <taxon>Embryophyta</taxon>
        <taxon>Tracheophyta</taxon>
        <taxon>Spermatophyta</taxon>
        <taxon>Magnoliopsida</taxon>
        <taxon>eudicotyledons</taxon>
        <taxon>Gunneridae</taxon>
        <taxon>Pentapetalae</taxon>
        <taxon>rosids</taxon>
        <taxon>malvids</taxon>
        <taxon>Malvales</taxon>
        <taxon>Malvaceae</taxon>
        <taxon>Malvoideae</taxon>
        <taxon>Gossypium</taxon>
    </lineage>
</organism>
<feature type="transmembrane region" description="Helical" evidence="1">
    <location>
        <begin position="16"/>
        <end position="40"/>
    </location>
</feature>
<reference evidence="3" key="1">
    <citation type="submission" date="2014-09" db="EMBL/GenBank/DDBJ databases">
        <authorList>
            <person name="Mudge J."/>
            <person name="Ramaraj T."/>
            <person name="Lindquist I.E."/>
            <person name="Bharti A.K."/>
            <person name="Sundararajan A."/>
            <person name="Cameron C.T."/>
            <person name="Woodward J.E."/>
            <person name="May G.D."/>
            <person name="Brubaker C."/>
            <person name="Broadhvest J."/>
            <person name="Wilkins T.A."/>
        </authorList>
    </citation>
    <scope>NUCLEOTIDE SEQUENCE</scope>
    <source>
        <strain evidence="3">cv. AKA8401</strain>
    </source>
</reference>
<evidence type="ECO:0008006" key="4">
    <source>
        <dbReference type="Google" id="ProtNLM"/>
    </source>
</evidence>
<keyword evidence="1" id="KW-0472">Membrane</keyword>
<evidence type="ECO:0000313" key="3">
    <source>
        <dbReference type="Proteomes" id="UP000032142"/>
    </source>
</evidence>
<name>A0A0B0NS51_GOSAR</name>